<feature type="active site" description="Charge relay system" evidence="5">
    <location>
        <position position="287"/>
    </location>
</feature>
<feature type="compositionally biased region" description="Basic residues" evidence="7">
    <location>
        <begin position="408"/>
        <end position="426"/>
    </location>
</feature>
<dbReference type="PANTHER" id="PTHR43806">
    <property type="entry name" value="PEPTIDASE S8"/>
    <property type="match status" value="1"/>
</dbReference>
<dbReference type="PROSITE" id="PS00136">
    <property type="entry name" value="SUBTILASE_ASP"/>
    <property type="match status" value="1"/>
</dbReference>
<evidence type="ECO:0000313" key="11">
    <source>
        <dbReference type="EMBL" id="EFG80969.1"/>
    </source>
</evidence>
<keyword evidence="3 5" id="KW-0378">Hydrolase</keyword>
<keyword evidence="8" id="KW-0812">Transmembrane</keyword>
<proteinExistence type="inferred from homology"/>
<feature type="compositionally biased region" description="Polar residues" evidence="7">
    <location>
        <begin position="391"/>
        <end position="403"/>
    </location>
</feature>
<evidence type="ECO:0000256" key="7">
    <source>
        <dbReference type="SAM" id="MobiDB-lite"/>
    </source>
</evidence>
<dbReference type="EC" id="3.4.21.-" evidence="11"/>
<feature type="signal peptide" evidence="9">
    <location>
        <begin position="1"/>
        <end position="31"/>
    </location>
</feature>
<dbReference type="PROSITE" id="PS00138">
    <property type="entry name" value="SUBTILASE_SER"/>
    <property type="match status" value="1"/>
</dbReference>
<dbReference type="InterPro" id="IPR023828">
    <property type="entry name" value="Peptidase_S8_Ser-AS"/>
</dbReference>
<evidence type="ECO:0000256" key="9">
    <source>
        <dbReference type="SAM" id="SignalP"/>
    </source>
</evidence>
<comment type="caution">
    <text evidence="11">The sequence shown here is derived from an EMBL/GenBank/DDBJ whole genome shotgun (WGS) entry which is preliminary data.</text>
</comment>
<dbReference type="Gene3D" id="3.40.50.200">
    <property type="entry name" value="Peptidase S8/S53 domain"/>
    <property type="match status" value="1"/>
</dbReference>
<dbReference type="PROSITE" id="PS00137">
    <property type="entry name" value="SUBTILASE_HIS"/>
    <property type="match status" value="1"/>
</dbReference>
<keyword evidence="12" id="KW-1185">Reference proteome</keyword>
<reference evidence="11 12" key="1">
    <citation type="submission" date="2010-04" db="EMBL/GenBank/DDBJ databases">
        <authorList>
            <person name="Weinstock G."/>
            <person name="Sodergren E."/>
            <person name="Clifton S."/>
            <person name="Fulton L."/>
            <person name="Fulton B."/>
            <person name="Courtney L."/>
            <person name="Fronick C."/>
            <person name="Harrison M."/>
            <person name="Strong C."/>
            <person name="Farmer C."/>
            <person name="Delahaunty K."/>
            <person name="Markovic C."/>
            <person name="Hall O."/>
            <person name="Minx P."/>
            <person name="Tomlinson C."/>
            <person name="Mitreva M."/>
            <person name="Hou S."/>
            <person name="Wollam A."/>
            <person name="Pepin K.H."/>
            <person name="Johnson M."/>
            <person name="Bhonagiri V."/>
            <person name="Zhang X."/>
            <person name="Suruliraj S."/>
            <person name="Warren W."/>
            <person name="Chinwalla A."/>
            <person name="Mardis E.R."/>
            <person name="Wilson R.K."/>
        </authorList>
    </citation>
    <scope>NUCLEOTIDE SEQUENCE [LARGE SCALE GENOMIC DNA]</scope>
    <source>
        <strain evidence="11 12">DSM 20306</strain>
    </source>
</reference>
<dbReference type="PRINTS" id="PR00723">
    <property type="entry name" value="SUBTILISIN"/>
</dbReference>
<evidence type="ECO:0000256" key="8">
    <source>
        <dbReference type="SAM" id="Phobius"/>
    </source>
</evidence>
<dbReference type="PANTHER" id="PTHR43806:SF11">
    <property type="entry name" value="CEREVISIN-RELATED"/>
    <property type="match status" value="1"/>
</dbReference>
<evidence type="ECO:0000256" key="5">
    <source>
        <dbReference type="PROSITE-ProRule" id="PRU01240"/>
    </source>
</evidence>
<dbReference type="Pfam" id="PF00082">
    <property type="entry name" value="Peptidase_S8"/>
    <property type="match status" value="1"/>
</dbReference>
<keyword evidence="2 5" id="KW-0645">Protease</keyword>
<evidence type="ECO:0000313" key="12">
    <source>
        <dbReference type="Proteomes" id="UP000006015"/>
    </source>
</evidence>
<dbReference type="SUPFAM" id="SSF52743">
    <property type="entry name" value="Subtilisin-like"/>
    <property type="match status" value="1"/>
</dbReference>
<protein>
    <submittedName>
        <fullName evidence="11">Peptidase, S8/S53 family</fullName>
        <ecNumber evidence="11">3.4.21.-</ecNumber>
    </submittedName>
</protein>
<dbReference type="InterPro" id="IPR000209">
    <property type="entry name" value="Peptidase_S8/S53_dom"/>
</dbReference>
<comment type="similarity">
    <text evidence="1 5 6">Belongs to the peptidase S8 family.</text>
</comment>
<dbReference type="InterPro" id="IPR050131">
    <property type="entry name" value="Peptidase_S8_subtilisin-like"/>
</dbReference>
<keyword evidence="8" id="KW-1133">Transmembrane helix</keyword>
<evidence type="ECO:0000256" key="6">
    <source>
        <dbReference type="RuleBase" id="RU003355"/>
    </source>
</evidence>
<dbReference type="PROSITE" id="PS51892">
    <property type="entry name" value="SUBTILASE"/>
    <property type="match status" value="1"/>
</dbReference>
<feature type="domain" description="Peptidase S8/S53" evidence="10">
    <location>
        <begin position="65"/>
        <end position="323"/>
    </location>
</feature>
<keyword evidence="4 5" id="KW-0720">Serine protease</keyword>
<feature type="active site" description="Charge relay system" evidence="5">
    <location>
        <position position="107"/>
    </location>
</feature>
<sequence>MRRLLIGLGALVAGVVAVPVALPLAQPVAQAQDTACAVAIGTAQSPSFTPKQQDYRARLHGLATGQGVKIAIIDTGIAEHEQFPQLEPGPDFITPDEPAPFHDCDIHGTVVASVIGAREMGIAPEASLVAIRQSSLHYRDAPDSESAGSLATMAQSIHAALDAGARVISLSVVACMTRAQAESLDSQQLSDALLRAEHDGAVVVASAGNIDGDCQPGMVVYPAVEDTVIPVAALSSEYELAEYSLPVVTEDWVSAPGTVNIAVHPQGAGWMRGAIKNGSEGGFSGTSYATPTVSATVALLLQRNPALSPQQIREIIYGSAQSANRVHDPLATVEYLEGTSPVDSRTVAIESAASTQSRAPQRLEIVLAAAGGGGVLAMILAGVLSNLQLARSRASTPRPQATGAQSARRLRERRRPRHRQAKHRATRGGGRLLR</sequence>
<dbReference type="InterPro" id="IPR023827">
    <property type="entry name" value="Peptidase_S8_Asp-AS"/>
</dbReference>
<dbReference type="InterPro" id="IPR015500">
    <property type="entry name" value="Peptidase_S8_subtilisin-rel"/>
</dbReference>
<organism evidence="11 12">
    <name type="scientific">Corynebacterium ammoniagenes DSM 20306</name>
    <dbReference type="NCBI Taxonomy" id="649754"/>
    <lineage>
        <taxon>Bacteria</taxon>
        <taxon>Bacillati</taxon>
        <taxon>Actinomycetota</taxon>
        <taxon>Actinomycetes</taxon>
        <taxon>Mycobacteriales</taxon>
        <taxon>Corynebacteriaceae</taxon>
        <taxon>Corynebacterium</taxon>
    </lineage>
</organism>
<evidence type="ECO:0000256" key="1">
    <source>
        <dbReference type="ARBA" id="ARBA00011073"/>
    </source>
</evidence>
<evidence type="ECO:0000259" key="10">
    <source>
        <dbReference type="Pfam" id="PF00082"/>
    </source>
</evidence>
<keyword evidence="8" id="KW-0472">Membrane</keyword>
<dbReference type="InterPro" id="IPR022398">
    <property type="entry name" value="Peptidase_S8_His-AS"/>
</dbReference>
<dbReference type="GO" id="GO:0016787">
    <property type="term" value="F:hydrolase activity"/>
    <property type="evidence" value="ECO:0007669"/>
    <property type="project" value="UniProtKB-KW"/>
</dbReference>
<feature type="active site" description="Charge relay system" evidence="5">
    <location>
        <position position="74"/>
    </location>
</feature>
<accession>A0ABN0ADV9</accession>
<feature type="region of interest" description="Disordered" evidence="7">
    <location>
        <begin position="391"/>
        <end position="434"/>
    </location>
</feature>
<dbReference type="InterPro" id="IPR036852">
    <property type="entry name" value="Peptidase_S8/S53_dom_sf"/>
</dbReference>
<feature type="transmembrane region" description="Helical" evidence="8">
    <location>
        <begin position="365"/>
        <end position="384"/>
    </location>
</feature>
<evidence type="ECO:0000256" key="2">
    <source>
        <dbReference type="ARBA" id="ARBA00022670"/>
    </source>
</evidence>
<feature type="chain" id="PRO_5046019388" evidence="9">
    <location>
        <begin position="32"/>
        <end position="434"/>
    </location>
</feature>
<keyword evidence="9" id="KW-0732">Signal</keyword>
<dbReference type="Proteomes" id="UP000006015">
    <property type="component" value="Unassembled WGS sequence"/>
</dbReference>
<dbReference type="EMBL" id="ADNS01000017">
    <property type="protein sequence ID" value="EFG80969.1"/>
    <property type="molecule type" value="Genomic_DNA"/>
</dbReference>
<evidence type="ECO:0000256" key="3">
    <source>
        <dbReference type="ARBA" id="ARBA00022801"/>
    </source>
</evidence>
<name>A0ABN0ADV9_CORAM</name>
<gene>
    <name evidence="11" type="ORF">HMPREF0281_01843</name>
</gene>
<evidence type="ECO:0000256" key="4">
    <source>
        <dbReference type="ARBA" id="ARBA00022825"/>
    </source>
</evidence>